<dbReference type="KEGG" id="sand:H3309_07650"/>
<dbReference type="CDD" id="cd02440">
    <property type="entry name" value="AdoMet_MTases"/>
    <property type="match status" value="1"/>
</dbReference>
<dbReference type="RefSeq" id="WP_182298163.1">
    <property type="nucleotide sequence ID" value="NZ_CP059851.1"/>
</dbReference>
<name>A0A7G5ILS3_9SPHN</name>
<dbReference type="AlphaFoldDB" id="A0A7G5ILS3"/>
<organism evidence="1 2">
    <name type="scientific">Sandaracinobacteroides saxicola</name>
    <dbReference type="NCBI Taxonomy" id="2759707"/>
    <lineage>
        <taxon>Bacteria</taxon>
        <taxon>Pseudomonadati</taxon>
        <taxon>Pseudomonadota</taxon>
        <taxon>Alphaproteobacteria</taxon>
        <taxon>Sphingomonadales</taxon>
        <taxon>Sphingosinicellaceae</taxon>
        <taxon>Sandaracinobacteroides</taxon>
    </lineage>
</organism>
<dbReference type="PANTHER" id="PTHR43861">
    <property type="entry name" value="TRANS-ACONITATE 2-METHYLTRANSFERASE-RELATED"/>
    <property type="match status" value="1"/>
</dbReference>
<reference evidence="1 2" key="1">
    <citation type="submission" date="2020-07" db="EMBL/GenBank/DDBJ databases">
        <title>Complete genome sequence for Sandaracinobacter sp. M6.</title>
        <authorList>
            <person name="Tang Y."/>
            <person name="Liu Q."/>
            <person name="Guo Z."/>
            <person name="Lei P."/>
            <person name="Huang B."/>
        </authorList>
    </citation>
    <scope>NUCLEOTIDE SEQUENCE [LARGE SCALE GENOMIC DNA]</scope>
    <source>
        <strain evidence="1 2">M6</strain>
    </source>
</reference>
<dbReference type="Proteomes" id="UP000515292">
    <property type="component" value="Chromosome"/>
</dbReference>
<protein>
    <submittedName>
        <fullName evidence="1">Methionine biosynthesis protein MetW</fullName>
    </submittedName>
</protein>
<dbReference type="InterPro" id="IPR010743">
    <property type="entry name" value="Methionine_synth_MetW"/>
</dbReference>
<gene>
    <name evidence="1" type="primary">metW</name>
    <name evidence="1" type="ORF">H3309_07650</name>
</gene>
<keyword evidence="2" id="KW-1185">Reference proteome</keyword>
<dbReference type="SUPFAM" id="SSF53335">
    <property type="entry name" value="S-adenosyl-L-methionine-dependent methyltransferases"/>
    <property type="match status" value="1"/>
</dbReference>
<sequence>MLKPGLAAIAAVIPHGASVLDVGCGDGALLAWLRDHKGVDGRGVEIDPVRVASAVARGLSVIQADAEAELADWPAGSVDYAILSETLQAMQAPHRVLEQLLRIGARAVVAFPNFGHWRARLHLLLKGRMPVTKSLPVSWYETDNIHFCTVDDFRDLVRTMGLAVEAEAHLSDGRRVPAASANWRADTALFVLRRG</sequence>
<dbReference type="NCBIfam" id="TIGR02081">
    <property type="entry name" value="metW"/>
    <property type="match status" value="1"/>
</dbReference>
<evidence type="ECO:0000313" key="1">
    <source>
        <dbReference type="EMBL" id="QMW24315.1"/>
    </source>
</evidence>
<evidence type="ECO:0000313" key="2">
    <source>
        <dbReference type="Proteomes" id="UP000515292"/>
    </source>
</evidence>
<dbReference type="Pfam" id="PF07021">
    <property type="entry name" value="MetW"/>
    <property type="match status" value="1"/>
</dbReference>
<dbReference type="InterPro" id="IPR029063">
    <property type="entry name" value="SAM-dependent_MTases_sf"/>
</dbReference>
<dbReference type="EMBL" id="CP059851">
    <property type="protein sequence ID" value="QMW24315.1"/>
    <property type="molecule type" value="Genomic_DNA"/>
</dbReference>
<proteinExistence type="predicted"/>
<dbReference type="Gene3D" id="3.40.50.150">
    <property type="entry name" value="Vaccinia Virus protein VP39"/>
    <property type="match status" value="1"/>
</dbReference>
<accession>A0A7G5ILS3</accession>